<sequence>MRDGAFDTAKFSKCFLHSHTVFFSHLIVFNWTVFFSDSSREIVVAARRAPVRLLINKPYWRNKGNGVVNESIQSGSSSEAPYPAAKRNRCNAWRPCLDLEKMIKVWLIFSYKDFVLCCAAGVCRVCRIAFQANRHAVLPAKRITSLRTARLFPADTVFEERLRNFIIFKPKEFRKCIAVTIDYSISRRWLAQLSHVPLQNIFPFIIFGILVLCW</sequence>
<proteinExistence type="predicted"/>
<dbReference type="AlphaFoldDB" id="A0A0R3PQ19"/>
<dbReference type="Proteomes" id="UP000267027">
    <property type="component" value="Unassembled WGS sequence"/>
</dbReference>
<dbReference type="WBParaSite" id="ACOC_0000737401-mRNA-1">
    <property type="protein sequence ID" value="ACOC_0000737401-mRNA-1"/>
    <property type="gene ID" value="ACOC_0000737401"/>
</dbReference>
<organism evidence="3">
    <name type="scientific">Angiostrongylus costaricensis</name>
    <name type="common">Nematode worm</name>
    <dbReference type="NCBI Taxonomy" id="334426"/>
    <lineage>
        <taxon>Eukaryota</taxon>
        <taxon>Metazoa</taxon>
        <taxon>Ecdysozoa</taxon>
        <taxon>Nematoda</taxon>
        <taxon>Chromadorea</taxon>
        <taxon>Rhabditida</taxon>
        <taxon>Rhabditina</taxon>
        <taxon>Rhabditomorpha</taxon>
        <taxon>Strongyloidea</taxon>
        <taxon>Metastrongylidae</taxon>
        <taxon>Angiostrongylus</taxon>
    </lineage>
</organism>
<reference evidence="1 2" key="2">
    <citation type="submission" date="2018-11" db="EMBL/GenBank/DDBJ databases">
        <authorList>
            <consortium name="Pathogen Informatics"/>
        </authorList>
    </citation>
    <scope>NUCLEOTIDE SEQUENCE [LARGE SCALE GENOMIC DNA]</scope>
    <source>
        <strain evidence="1 2">Costa Rica</strain>
    </source>
</reference>
<dbReference type="STRING" id="334426.A0A0R3PQ19"/>
<evidence type="ECO:0000313" key="2">
    <source>
        <dbReference type="Proteomes" id="UP000267027"/>
    </source>
</evidence>
<name>A0A0R3PQ19_ANGCS</name>
<gene>
    <name evidence="1" type="ORF">ACOC_LOCUS7375</name>
</gene>
<protein>
    <submittedName>
        <fullName evidence="3">F-box domain-containing protein</fullName>
    </submittedName>
</protein>
<reference evidence="3" key="1">
    <citation type="submission" date="2017-02" db="UniProtKB">
        <authorList>
            <consortium name="WormBaseParasite"/>
        </authorList>
    </citation>
    <scope>IDENTIFICATION</scope>
</reference>
<dbReference type="EMBL" id="UYYA01004033">
    <property type="protein sequence ID" value="VDM58960.1"/>
    <property type="molecule type" value="Genomic_DNA"/>
</dbReference>
<dbReference type="OrthoDB" id="5831201at2759"/>
<evidence type="ECO:0000313" key="1">
    <source>
        <dbReference type="EMBL" id="VDM58960.1"/>
    </source>
</evidence>
<evidence type="ECO:0000313" key="3">
    <source>
        <dbReference type="WBParaSite" id="ACOC_0000737401-mRNA-1"/>
    </source>
</evidence>
<keyword evidence="2" id="KW-1185">Reference proteome</keyword>
<accession>A0A0R3PQ19</accession>